<reference evidence="2" key="1">
    <citation type="submission" date="2017-06" db="EMBL/GenBank/DDBJ databases">
        <authorList>
            <person name="Rodrigo-Torres L."/>
            <person name="Arahal R.D."/>
            <person name="Lucena T."/>
        </authorList>
    </citation>
    <scope>NUCLEOTIDE SEQUENCE [LARGE SCALE GENOMIC DNA]</scope>
    <source>
        <strain evidence="2">CECT 9192</strain>
    </source>
</reference>
<dbReference type="AlphaFoldDB" id="A0A1Y6MP41"/>
<evidence type="ECO:0000313" key="1">
    <source>
        <dbReference type="EMBL" id="SMY38367.1"/>
    </source>
</evidence>
<evidence type="ECO:0000313" key="2">
    <source>
        <dbReference type="Proteomes" id="UP000195719"/>
    </source>
</evidence>
<gene>
    <name evidence="1" type="ORF">PAND9192_03608</name>
</gene>
<dbReference type="RefSeq" id="WP_087854853.1">
    <property type="nucleotide sequence ID" value="NZ_FYAJ01000012.1"/>
</dbReference>
<organism evidence="1 2">
    <name type="scientific">Photobacterium andalusiense</name>
    <dbReference type="NCBI Taxonomy" id="2204296"/>
    <lineage>
        <taxon>Bacteria</taxon>
        <taxon>Pseudomonadati</taxon>
        <taxon>Pseudomonadota</taxon>
        <taxon>Gammaproteobacteria</taxon>
        <taxon>Vibrionales</taxon>
        <taxon>Vibrionaceae</taxon>
        <taxon>Photobacterium</taxon>
    </lineage>
</organism>
<accession>A0A1Y6MP41</accession>
<dbReference type="EMBL" id="FYAJ01000012">
    <property type="protein sequence ID" value="SMY38367.1"/>
    <property type="molecule type" value="Genomic_DNA"/>
</dbReference>
<name>A0A1Y6MP41_9GAMM</name>
<sequence>MNKNSPKTNLVFFYSEGAPNDDALDLSENKKLVIDAAKDHVDNISYYTPKKLRDLGFEGYVREYDSSGLVSQNPGMSKIGFCAWRPLILLLEMEKMNEGDILIYRDSNILKYRKLSNYNDIKNIAEQCLTLCGFDFFIPHHDSLIKNRELTKTNIIRELGEDNFFSYEYPALQAAFIVIRKSEASIQLLQEWLDACSNEEWINGKQYGELDSQFHHSTPEQAILSIIIANWVRKGTHNIPVTYPLISIRAGRDINKITFRTDFSYLTILNKSDAEYINLPSYINKKNVKGLLEFSNTLISTFILKKKYEILKAYNKIKPSKRINGKIISLREKLGKE</sequence>
<protein>
    <submittedName>
        <fullName evidence="1">Uncharacterized protein</fullName>
    </submittedName>
</protein>
<proteinExistence type="predicted"/>
<dbReference type="Proteomes" id="UP000195719">
    <property type="component" value="Unassembled WGS sequence"/>
</dbReference>
<keyword evidence="2" id="KW-1185">Reference proteome</keyword>